<protein>
    <recommendedName>
        <fullName evidence="1">Calcineurin-like phosphoesterase domain-containing protein</fullName>
    </recommendedName>
</protein>
<dbReference type="PANTHER" id="PTHR42850">
    <property type="entry name" value="METALLOPHOSPHOESTERASE"/>
    <property type="match status" value="1"/>
</dbReference>
<dbReference type="InterPro" id="IPR029052">
    <property type="entry name" value="Metallo-depent_PP-like"/>
</dbReference>
<dbReference type="GO" id="GO:0008803">
    <property type="term" value="F:bis(5'-nucleosyl)-tetraphosphatase (symmetrical) activity"/>
    <property type="evidence" value="ECO:0007669"/>
    <property type="project" value="TreeGrafter"/>
</dbReference>
<dbReference type="SUPFAM" id="SSF56300">
    <property type="entry name" value="Metallo-dependent phosphatases"/>
    <property type="match status" value="1"/>
</dbReference>
<dbReference type="PANTHER" id="PTHR42850:SF4">
    <property type="entry name" value="ZINC-DEPENDENT ENDOPOLYPHOSPHATASE"/>
    <property type="match status" value="1"/>
</dbReference>
<dbReference type="Gene3D" id="3.60.21.10">
    <property type="match status" value="1"/>
</dbReference>
<feature type="domain" description="Calcineurin-like phosphoesterase" evidence="1">
    <location>
        <begin position="5"/>
        <end position="85"/>
    </location>
</feature>
<gene>
    <name evidence="2" type="ORF">COEU31_10130</name>
</gene>
<accession>A0AAI9K2G7</accession>
<dbReference type="AlphaFoldDB" id="A0AAI9K2G7"/>
<reference evidence="2" key="1">
    <citation type="submission" date="2020-06" db="EMBL/GenBank/DDBJ databases">
        <title>Characterization of fructooligosaccharide metabolism and fructooligosaccharide-degrading enzymes in human commensal butyrate producers.</title>
        <authorList>
            <person name="Tanno H."/>
            <person name="Fujii T."/>
            <person name="Hirano K."/>
            <person name="Maeno S."/>
            <person name="Tonozuka T."/>
            <person name="Sakamoto M."/>
            <person name="Ohkuma M."/>
            <person name="Tochio T."/>
            <person name="Endo A."/>
        </authorList>
    </citation>
    <scope>NUCLEOTIDE SEQUENCE</scope>
    <source>
        <strain evidence="2">JCM 31265</strain>
    </source>
</reference>
<dbReference type="GO" id="GO:0110154">
    <property type="term" value="P:RNA decapping"/>
    <property type="evidence" value="ECO:0007669"/>
    <property type="project" value="TreeGrafter"/>
</dbReference>
<dbReference type="InterPro" id="IPR004843">
    <property type="entry name" value="Calcineurin-like_PHP"/>
</dbReference>
<evidence type="ECO:0000313" key="2">
    <source>
        <dbReference type="EMBL" id="GFO93967.1"/>
    </source>
</evidence>
<name>A0AAI9K2G7_9FIRM</name>
<proteinExistence type="predicted"/>
<dbReference type="RefSeq" id="WP_055223129.1">
    <property type="nucleotide sequence ID" value="NZ_BLYL01000004.1"/>
</dbReference>
<dbReference type="GO" id="GO:0005737">
    <property type="term" value="C:cytoplasm"/>
    <property type="evidence" value="ECO:0007669"/>
    <property type="project" value="TreeGrafter"/>
</dbReference>
<organism evidence="2 3">
    <name type="scientific">Coprococcus eutactus</name>
    <dbReference type="NCBI Taxonomy" id="33043"/>
    <lineage>
        <taxon>Bacteria</taxon>
        <taxon>Bacillati</taxon>
        <taxon>Bacillota</taxon>
        <taxon>Clostridia</taxon>
        <taxon>Lachnospirales</taxon>
        <taxon>Lachnospiraceae</taxon>
        <taxon>Coprococcus</taxon>
    </lineage>
</organism>
<sequence>MGSYVISDIHGCYDELIRMLEKINLEDSDTLICAGDYVDKGPKNAEVLEWIMNVPPNVILLRGNHDEDFAQNIEAMRIISYKMDLDRDSLQDMKTLYQSMKKLAKKDASVKFDRCETVYELIESGYTFSRLCAWADRIKNMPYLYETKVSGRKCIVVHAGYIRRLDTPELKTRYSSREEFYMNARGDGFTDGGIMHGMVVAGHTPTIKEEEFAYNDGWVFRRYDEERDFLFYDIDCGCWMRYTGKKNARLACFRLEDEKTFYV</sequence>
<dbReference type="Pfam" id="PF00149">
    <property type="entry name" value="Metallophos"/>
    <property type="match status" value="1"/>
</dbReference>
<comment type="caution">
    <text evidence="2">The sequence shown here is derived from an EMBL/GenBank/DDBJ whole genome shotgun (WGS) entry which is preliminary data.</text>
</comment>
<dbReference type="InterPro" id="IPR050126">
    <property type="entry name" value="Ap4A_hydrolase"/>
</dbReference>
<dbReference type="EMBL" id="BLYL01000004">
    <property type="protein sequence ID" value="GFO93967.1"/>
    <property type="molecule type" value="Genomic_DNA"/>
</dbReference>
<evidence type="ECO:0000259" key="1">
    <source>
        <dbReference type="Pfam" id="PF00149"/>
    </source>
</evidence>
<evidence type="ECO:0000313" key="3">
    <source>
        <dbReference type="Proteomes" id="UP000660047"/>
    </source>
</evidence>
<dbReference type="GO" id="GO:0016791">
    <property type="term" value="F:phosphatase activity"/>
    <property type="evidence" value="ECO:0007669"/>
    <property type="project" value="TreeGrafter"/>
</dbReference>
<dbReference type="Proteomes" id="UP000660047">
    <property type="component" value="Unassembled WGS sequence"/>
</dbReference>